<reference evidence="2 3" key="1">
    <citation type="submission" date="2019-06" db="EMBL/GenBank/DDBJ databases">
        <title>Genome sequence of Litorilinea aerophila BAA-2444.</title>
        <authorList>
            <person name="Maclea K.S."/>
            <person name="Maurais E.G."/>
            <person name="Iannazzi L.C."/>
        </authorList>
    </citation>
    <scope>NUCLEOTIDE SEQUENCE [LARGE SCALE GENOMIC DNA]</scope>
    <source>
        <strain evidence="2 3">ATCC BAA-2444</strain>
    </source>
</reference>
<dbReference type="Pfam" id="PF01425">
    <property type="entry name" value="Amidase"/>
    <property type="match status" value="1"/>
</dbReference>
<dbReference type="PANTHER" id="PTHR11895:SF67">
    <property type="entry name" value="AMIDASE DOMAIN-CONTAINING PROTEIN"/>
    <property type="match status" value="1"/>
</dbReference>
<evidence type="ECO:0000313" key="2">
    <source>
        <dbReference type="EMBL" id="TQE96825.1"/>
    </source>
</evidence>
<proteinExistence type="predicted"/>
<dbReference type="AlphaFoldDB" id="A0A540VJ76"/>
<dbReference type="OrthoDB" id="9811471at2"/>
<dbReference type="InterPro" id="IPR023631">
    <property type="entry name" value="Amidase_dom"/>
</dbReference>
<sequence length="434" mass="46686">MYLYDAPLAPALKALQEGQHSLSLYVERMCRRLEQINPVIQAFLPEEGRLARLRQDVSSLRDRFPDPHARPPLYGALVGVKDIIHVDGFVTRAGSQLPPELFAGPEATCVRQLREAGALIMGKTVTTEFAYFEPGPTRNPHNLDHTPGGSSSGSAAAVAAGLCTLALGTQTIGSVIRPAAYCGVVGFKPSLGRIATEGIIYFSRTVDHVGLFTQDVAGMALAAAVLCEGWQPVQPEALPVLGVPDGPYLAQAEPAALEAFEEQLLWLQVGGYEVRRVAALDDIQELNRLHRRLIFAEFAQEHAPFWEQYVDLYRPQTLEAIRTGLTVGPDELAAAWAHCLELRQELANLMAQAGIDLWACPAATGPAPAGLHATGDPNMNLPWTHAGMPAVTVPAGRTETGLPLGLQLVAPFGDDERLLAWAGPIAQRLAIMDG</sequence>
<evidence type="ECO:0000313" key="3">
    <source>
        <dbReference type="Proteomes" id="UP000317371"/>
    </source>
</evidence>
<dbReference type="SUPFAM" id="SSF75304">
    <property type="entry name" value="Amidase signature (AS) enzymes"/>
    <property type="match status" value="1"/>
</dbReference>
<keyword evidence="3" id="KW-1185">Reference proteome</keyword>
<dbReference type="Proteomes" id="UP000317371">
    <property type="component" value="Unassembled WGS sequence"/>
</dbReference>
<dbReference type="InParanoid" id="A0A540VJ76"/>
<dbReference type="PANTHER" id="PTHR11895">
    <property type="entry name" value="TRANSAMIDASE"/>
    <property type="match status" value="1"/>
</dbReference>
<dbReference type="InterPro" id="IPR000120">
    <property type="entry name" value="Amidase"/>
</dbReference>
<dbReference type="EMBL" id="VIGC01000006">
    <property type="protein sequence ID" value="TQE96825.1"/>
    <property type="molecule type" value="Genomic_DNA"/>
</dbReference>
<feature type="domain" description="Amidase" evidence="1">
    <location>
        <begin position="26"/>
        <end position="419"/>
    </location>
</feature>
<dbReference type="InterPro" id="IPR036928">
    <property type="entry name" value="AS_sf"/>
</dbReference>
<protein>
    <submittedName>
        <fullName evidence="2">Amidase</fullName>
    </submittedName>
</protein>
<comment type="caution">
    <text evidence="2">The sequence shown here is derived from an EMBL/GenBank/DDBJ whole genome shotgun (WGS) entry which is preliminary data.</text>
</comment>
<gene>
    <name evidence="2" type="ORF">FKZ61_06085</name>
</gene>
<dbReference type="RefSeq" id="WP_141609197.1">
    <property type="nucleotide sequence ID" value="NZ_VIGC02000006.1"/>
</dbReference>
<organism evidence="2 3">
    <name type="scientific">Litorilinea aerophila</name>
    <dbReference type="NCBI Taxonomy" id="1204385"/>
    <lineage>
        <taxon>Bacteria</taxon>
        <taxon>Bacillati</taxon>
        <taxon>Chloroflexota</taxon>
        <taxon>Caldilineae</taxon>
        <taxon>Caldilineales</taxon>
        <taxon>Caldilineaceae</taxon>
        <taxon>Litorilinea</taxon>
    </lineage>
</organism>
<evidence type="ECO:0000259" key="1">
    <source>
        <dbReference type="Pfam" id="PF01425"/>
    </source>
</evidence>
<accession>A0A540VJ76</accession>
<name>A0A540VJ76_9CHLR</name>
<dbReference type="Gene3D" id="3.90.1300.10">
    <property type="entry name" value="Amidase signature (AS) domain"/>
    <property type="match status" value="1"/>
</dbReference>
<dbReference type="GO" id="GO:0003824">
    <property type="term" value="F:catalytic activity"/>
    <property type="evidence" value="ECO:0007669"/>
    <property type="project" value="InterPro"/>
</dbReference>